<feature type="repeat" description="PPR" evidence="2">
    <location>
        <begin position="323"/>
        <end position="357"/>
    </location>
</feature>
<evidence type="ECO:0000313" key="4">
    <source>
        <dbReference type="EMBL" id="CAK0852911.1"/>
    </source>
</evidence>
<dbReference type="Pfam" id="PF13041">
    <property type="entry name" value="PPR_2"/>
    <property type="match status" value="1"/>
</dbReference>
<feature type="compositionally biased region" description="Basic residues" evidence="3">
    <location>
        <begin position="66"/>
        <end position="84"/>
    </location>
</feature>
<evidence type="ECO:0000256" key="1">
    <source>
        <dbReference type="ARBA" id="ARBA00022737"/>
    </source>
</evidence>
<feature type="non-terminal residue" evidence="4">
    <location>
        <position position="1"/>
    </location>
</feature>
<feature type="repeat" description="PPR" evidence="2">
    <location>
        <begin position="358"/>
        <end position="392"/>
    </location>
</feature>
<dbReference type="PROSITE" id="PS51375">
    <property type="entry name" value="PPR"/>
    <property type="match status" value="2"/>
</dbReference>
<dbReference type="InterPro" id="IPR002885">
    <property type="entry name" value="PPR_rpt"/>
</dbReference>
<keyword evidence="1" id="KW-0677">Repeat</keyword>
<evidence type="ECO:0000313" key="5">
    <source>
        <dbReference type="Proteomes" id="UP001189429"/>
    </source>
</evidence>
<dbReference type="Proteomes" id="UP001189429">
    <property type="component" value="Unassembled WGS sequence"/>
</dbReference>
<dbReference type="PANTHER" id="PTHR47447">
    <property type="entry name" value="OS03G0856100 PROTEIN"/>
    <property type="match status" value="1"/>
</dbReference>
<comment type="caution">
    <text evidence="4">The sequence shown here is derived from an EMBL/GenBank/DDBJ whole genome shotgun (WGS) entry which is preliminary data.</text>
</comment>
<organism evidence="4 5">
    <name type="scientific">Prorocentrum cordatum</name>
    <dbReference type="NCBI Taxonomy" id="2364126"/>
    <lineage>
        <taxon>Eukaryota</taxon>
        <taxon>Sar</taxon>
        <taxon>Alveolata</taxon>
        <taxon>Dinophyceae</taxon>
        <taxon>Prorocentrales</taxon>
        <taxon>Prorocentraceae</taxon>
        <taxon>Prorocentrum</taxon>
    </lineage>
</organism>
<evidence type="ECO:0008006" key="6">
    <source>
        <dbReference type="Google" id="ProtNLM"/>
    </source>
</evidence>
<protein>
    <recommendedName>
        <fullName evidence="6">Pentacotripeptide-repeat region of PRORP domain-containing protein</fullName>
    </recommendedName>
</protein>
<dbReference type="InterPro" id="IPR011990">
    <property type="entry name" value="TPR-like_helical_dom_sf"/>
</dbReference>
<dbReference type="NCBIfam" id="TIGR00756">
    <property type="entry name" value="PPR"/>
    <property type="match status" value="1"/>
</dbReference>
<feature type="compositionally biased region" description="Basic and acidic residues" evidence="3">
    <location>
        <begin position="35"/>
        <end position="44"/>
    </location>
</feature>
<name>A0ABN9U281_9DINO</name>
<proteinExistence type="predicted"/>
<dbReference type="Gene3D" id="1.25.40.10">
    <property type="entry name" value="Tetratricopeptide repeat domain"/>
    <property type="match status" value="2"/>
</dbReference>
<gene>
    <name evidence="4" type="ORF">PCOR1329_LOCUS44557</name>
</gene>
<feature type="region of interest" description="Disordered" evidence="3">
    <location>
        <begin position="35"/>
        <end position="158"/>
    </location>
</feature>
<evidence type="ECO:0000256" key="3">
    <source>
        <dbReference type="SAM" id="MobiDB-lite"/>
    </source>
</evidence>
<dbReference type="PANTHER" id="PTHR47447:SF17">
    <property type="entry name" value="OS12G0638900 PROTEIN"/>
    <property type="match status" value="1"/>
</dbReference>
<keyword evidence="5" id="KW-1185">Reference proteome</keyword>
<reference evidence="4" key="1">
    <citation type="submission" date="2023-10" db="EMBL/GenBank/DDBJ databases">
        <authorList>
            <person name="Chen Y."/>
            <person name="Shah S."/>
            <person name="Dougan E. K."/>
            <person name="Thang M."/>
            <person name="Chan C."/>
        </authorList>
    </citation>
    <scope>NUCLEOTIDE SEQUENCE [LARGE SCALE GENOMIC DNA]</scope>
</reference>
<evidence type="ECO:0000256" key="2">
    <source>
        <dbReference type="PROSITE-ProRule" id="PRU00708"/>
    </source>
</evidence>
<sequence>PVLPKAWQLLSLAISLNTHCHKLSIHAALSHYYDEGPRSREQPDRVLPPRVPAGRGGGLPGLLRPGRLRPHRLPLHGAGRRRWPARPLPWGREEARRRRGQGGRGEAAAAGRGPRRPPLRGPPRGGARRPAAGGPGRARRPGAGLGAAPAGLGSAESDEERLKAALRSLMHDAAPTVASYAAAMEICTKGDLAQVALGIFDLMLERGLGQDQALIDRRVSVAFFKLVVHNLGDERLRQDGLRLLDAIRAHGLSPAVGAQDYLIVAWRSKLPEHVVQYFVKMRGEGVVLSWTAVRCVMSFHQWSDPAFTLVLYGELTQRGVRPDRVHFNAALTAYCELGKMDQAMQLLKDGPSLQVEPNAQTYQIVIRSLTCRGSDEEALALFEAMREHQITPYRATNQDAVLCYVRLKRYADAATVCSGMAPGSQRPREDACSFLRRSCQRYAWTDIAAHIPEDSQHARRWSPARA</sequence>
<accession>A0ABN9U281</accession>
<dbReference type="EMBL" id="CAUYUJ010015356">
    <property type="protein sequence ID" value="CAK0852911.1"/>
    <property type="molecule type" value="Genomic_DNA"/>
</dbReference>